<reference evidence="1" key="1">
    <citation type="journal article" date="2015" name="Nature">
        <title>Complex archaea that bridge the gap between prokaryotes and eukaryotes.</title>
        <authorList>
            <person name="Spang A."/>
            <person name="Saw J.H."/>
            <person name="Jorgensen S.L."/>
            <person name="Zaremba-Niedzwiedzka K."/>
            <person name="Martijn J."/>
            <person name="Lind A.E."/>
            <person name="van Eijk R."/>
            <person name="Schleper C."/>
            <person name="Guy L."/>
            <person name="Ettema T.J."/>
        </authorList>
    </citation>
    <scope>NUCLEOTIDE SEQUENCE</scope>
</reference>
<dbReference type="SUPFAM" id="SSF46785">
    <property type="entry name" value="Winged helix' DNA-binding domain"/>
    <property type="match status" value="1"/>
</dbReference>
<name>A0A0F9C8A7_9ZZZZ</name>
<dbReference type="AlphaFoldDB" id="A0A0F9C8A7"/>
<comment type="caution">
    <text evidence="1">The sequence shown here is derived from an EMBL/GenBank/DDBJ whole genome shotgun (WGS) entry which is preliminary data.</text>
</comment>
<sequence length="311" mass="35724">MVESITNSQAEVLQGLSKFMTITEISKWRKVSRQAIYKVTRRLLARGMIEKIGLAWRLTDKGRGGLHSFIGFTYKKRYHNLAFKIAIKENPRNWDKKRNTLMLLPYFNKRVELKNNSFDLFNFGKIQVKTTTRSVILKLPTIYSDTVEEAILEGMDMLFTSIPRIEASFKIKLVKDNRANITIISQEWARLQDPLAKLYEEKDEKLYIKDENGDVRLIIDYSFAVGELEAIHPNKSPEDMKAVDTFMLDLVKNPLTMSELKGVVQGVASNQVMFAQNIETHMRVLKGMEQALSDVGEAVTQLKDEVKKLGK</sequence>
<dbReference type="InterPro" id="IPR036388">
    <property type="entry name" value="WH-like_DNA-bd_sf"/>
</dbReference>
<dbReference type="InterPro" id="IPR036390">
    <property type="entry name" value="WH_DNA-bd_sf"/>
</dbReference>
<gene>
    <name evidence="1" type="ORF">LCGC14_2434360</name>
</gene>
<proteinExistence type="predicted"/>
<accession>A0A0F9C8A7</accession>
<evidence type="ECO:0000313" key="1">
    <source>
        <dbReference type="EMBL" id="KKL22547.1"/>
    </source>
</evidence>
<dbReference type="EMBL" id="LAZR01037310">
    <property type="protein sequence ID" value="KKL22547.1"/>
    <property type="molecule type" value="Genomic_DNA"/>
</dbReference>
<protein>
    <submittedName>
        <fullName evidence="1">Uncharacterized protein</fullName>
    </submittedName>
</protein>
<dbReference type="Gene3D" id="1.10.10.10">
    <property type="entry name" value="Winged helix-like DNA-binding domain superfamily/Winged helix DNA-binding domain"/>
    <property type="match status" value="1"/>
</dbReference>
<organism evidence="1">
    <name type="scientific">marine sediment metagenome</name>
    <dbReference type="NCBI Taxonomy" id="412755"/>
    <lineage>
        <taxon>unclassified sequences</taxon>
        <taxon>metagenomes</taxon>
        <taxon>ecological metagenomes</taxon>
    </lineage>
</organism>